<evidence type="ECO:0000313" key="8">
    <source>
        <dbReference type="EMBL" id="SHE85897.1"/>
    </source>
</evidence>
<dbReference type="PANTHER" id="PTHR32060:SF30">
    <property type="entry name" value="CARBOXY-TERMINAL PROCESSING PROTEASE CTPA"/>
    <property type="match status" value="1"/>
</dbReference>
<keyword evidence="3 5" id="KW-0378">Hydrolase</keyword>
<proteinExistence type="inferred from homology"/>
<evidence type="ECO:0000256" key="5">
    <source>
        <dbReference type="RuleBase" id="RU004404"/>
    </source>
</evidence>
<dbReference type="InterPro" id="IPR004447">
    <property type="entry name" value="Peptidase_S41A"/>
</dbReference>
<dbReference type="InterPro" id="IPR029045">
    <property type="entry name" value="ClpP/crotonase-like_dom_sf"/>
</dbReference>
<dbReference type="SMART" id="SM00245">
    <property type="entry name" value="TSPc"/>
    <property type="match status" value="1"/>
</dbReference>
<organism evidence="8 9">
    <name type="scientific">Flavisolibacter ginsengisoli DSM 18119</name>
    <dbReference type="NCBI Taxonomy" id="1121884"/>
    <lineage>
        <taxon>Bacteria</taxon>
        <taxon>Pseudomonadati</taxon>
        <taxon>Bacteroidota</taxon>
        <taxon>Chitinophagia</taxon>
        <taxon>Chitinophagales</taxon>
        <taxon>Chitinophagaceae</taxon>
        <taxon>Flavisolibacter</taxon>
    </lineage>
</organism>
<dbReference type="Gene3D" id="3.30.750.44">
    <property type="match status" value="1"/>
</dbReference>
<dbReference type="CDD" id="cd06782">
    <property type="entry name" value="cpPDZ_CPP-like"/>
    <property type="match status" value="1"/>
</dbReference>
<protein>
    <submittedName>
        <fullName evidence="8">Carboxyl-terminal processing protease</fullName>
    </submittedName>
</protein>
<dbReference type="SUPFAM" id="SSF52096">
    <property type="entry name" value="ClpP/crotonase"/>
    <property type="match status" value="1"/>
</dbReference>
<dbReference type="GO" id="GO:0030288">
    <property type="term" value="C:outer membrane-bounded periplasmic space"/>
    <property type="evidence" value="ECO:0007669"/>
    <property type="project" value="TreeGrafter"/>
</dbReference>
<keyword evidence="6" id="KW-0472">Membrane</keyword>
<dbReference type="SUPFAM" id="SSF50156">
    <property type="entry name" value="PDZ domain-like"/>
    <property type="match status" value="1"/>
</dbReference>
<dbReference type="Gene3D" id="2.30.42.10">
    <property type="match status" value="1"/>
</dbReference>
<evidence type="ECO:0000256" key="3">
    <source>
        <dbReference type="ARBA" id="ARBA00022801"/>
    </source>
</evidence>
<evidence type="ECO:0000256" key="4">
    <source>
        <dbReference type="ARBA" id="ARBA00022825"/>
    </source>
</evidence>
<dbReference type="InterPro" id="IPR001478">
    <property type="entry name" value="PDZ"/>
</dbReference>
<keyword evidence="9" id="KW-1185">Reference proteome</keyword>
<dbReference type="EMBL" id="FQUU01000004">
    <property type="protein sequence ID" value="SHE85897.1"/>
    <property type="molecule type" value="Genomic_DNA"/>
</dbReference>
<dbReference type="InterPro" id="IPR036034">
    <property type="entry name" value="PDZ_sf"/>
</dbReference>
<keyword evidence="4 5" id="KW-0720">Serine protease</keyword>
<dbReference type="GO" id="GO:0007165">
    <property type="term" value="P:signal transduction"/>
    <property type="evidence" value="ECO:0007669"/>
    <property type="project" value="TreeGrafter"/>
</dbReference>
<dbReference type="Pfam" id="PF03572">
    <property type="entry name" value="Peptidase_S41"/>
    <property type="match status" value="1"/>
</dbReference>
<dbReference type="Pfam" id="PF13180">
    <property type="entry name" value="PDZ_2"/>
    <property type="match status" value="1"/>
</dbReference>
<dbReference type="GO" id="GO:0004175">
    <property type="term" value="F:endopeptidase activity"/>
    <property type="evidence" value="ECO:0007669"/>
    <property type="project" value="TreeGrafter"/>
</dbReference>
<evidence type="ECO:0000313" key="9">
    <source>
        <dbReference type="Proteomes" id="UP000184048"/>
    </source>
</evidence>
<dbReference type="SMART" id="SM00228">
    <property type="entry name" value="PDZ"/>
    <property type="match status" value="1"/>
</dbReference>
<dbReference type="STRING" id="1121884.SAMN02745131_01258"/>
<dbReference type="Proteomes" id="UP000184048">
    <property type="component" value="Unassembled WGS sequence"/>
</dbReference>
<keyword evidence="6" id="KW-1133">Transmembrane helix</keyword>
<name>A0A1M4WXL5_9BACT</name>
<evidence type="ECO:0000256" key="6">
    <source>
        <dbReference type="SAM" id="Phobius"/>
    </source>
</evidence>
<feature type="domain" description="PDZ" evidence="7">
    <location>
        <begin position="83"/>
        <end position="161"/>
    </location>
</feature>
<keyword evidence="6" id="KW-0812">Transmembrane</keyword>
<reference evidence="8 9" key="1">
    <citation type="submission" date="2016-11" db="EMBL/GenBank/DDBJ databases">
        <authorList>
            <person name="Jaros S."/>
            <person name="Januszkiewicz K."/>
            <person name="Wedrychowicz H."/>
        </authorList>
    </citation>
    <scope>NUCLEOTIDE SEQUENCE [LARGE SCALE GENOMIC DNA]</scope>
    <source>
        <strain evidence="8 9">DSM 18119</strain>
    </source>
</reference>
<dbReference type="PROSITE" id="PS50106">
    <property type="entry name" value="PDZ"/>
    <property type="match status" value="1"/>
</dbReference>
<accession>A0A1M4WXL5</accession>
<evidence type="ECO:0000256" key="2">
    <source>
        <dbReference type="ARBA" id="ARBA00022670"/>
    </source>
</evidence>
<dbReference type="Gene3D" id="3.90.226.10">
    <property type="entry name" value="2-enoyl-CoA Hydratase, Chain A, domain 1"/>
    <property type="match status" value="1"/>
</dbReference>
<feature type="transmembrane region" description="Helical" evidence="6">
    <location>
        <begin position="6"/>
        <end position="26"/>
    </location>
</feature>
<dbReference type="GO" id="GO:0008236">
    <property type="term" value="F:serine-type peptidase activity"/>
    <property type="evidence" value="ECO:0007669"/>
    <property type="project" value="UniProtKB-KW"/>
</dbReference>
<dbReference type="InterPro" id="IPR005151">
    <property type="entry name" value="Tail-specific_protease"/>
</dbReference>
<comment type="similarity">
    <text evidence="1 5">Belongs to the peptidase S41A family.</text>
</comment>
<dbReference type="NCBIfam" id="TIGR00225">
    <property type="entry name" value="prc"/>
    <property type="match status" value="1"/>
</dbReference>
<dbReference type="OrthoDB" id="9812068at2"/>
<dbReference type="RefSeq" id="WP_072834483.1">
    <property type="nucleotide sequence ID" value="NZ_FQUU01000004.1"/>
</dbReference>
<dbReference type="GO" id="GO:0006508">
    <property type="term" value="P:proteolysis"/>
    <property type="evidence" value="ECO:0007669"/>
    <property type="project" value="UniProtKB-KW"/>
</dbReference>
<evidence type="ECO:0000256" key="1">
    <source>
        <dbReference type="ARBA" id="ARBA00009179"/>
    </source>
</evidence>
<dbReference type="CDD" id="cd07560">
    <property type="entry name" value="Peptidase_S41_CPP"/>
    <property type="match status" value="1"/>
</dbReference>
<dbReference type="PANTHER" id="PTHR32060">
    <property type="entry name" value="TAIL-SPECIFIC PROTEASE"/>
    <property type="match status" value="1"/>
</dbReference>
<gene>
    <name evidence="8" type="ORF">SAMN02745131_01258</name>
</gene>
<evidence type="ECO:0000259" key="7">
    <source>
        <dbReference type="PROSITE" id="PS50106"/>
    </source>
</evidence>
<dbReference type="AlphaFoldDB" id="A0A1M4WXL5"/>
<keyword evidence="2 5" id="KW-0645">Protease</keyword>
<sequence>MRNKKLQVWLPLIFSIVMISGMFFGFKLHQETGSRDGFFKNAKKTSLQEALDLIQDRYVDSVKMDSLQNDAINDVMNHLDPHSIYIPASNLGEMTEDLVGNFQGIGIEFNIFKDTVHVLYVVPNGPSDKAGLHIGDKILKVNDSSIVSKTLPSEDIRKMIRGESGSKVKLTVLRGNTVQYYDVVRGTIPLPSLDASYMLEPGTGYIKLNKFSETTYVEFMRAMEDLQKKGMQKLVLDLRGNGGGFITQATNIADEFLDGNKLIVYTEGTNIKRQDYRASKEGVFEKGKLVVLVDELTASASEILAGALQDWDRATIIGRRTFGKGLVQEQYGLADGSAIRLTVARYYTPSGRCIQRPYDHGKKIYMEELYNRYENGELLTADSIHLSKDHPYKTNGGKTVYGGGGIMPDVFVPIDTSLYTKSVTRLYLDGRFNNFVYQYYISHIPQFEQYKVPADLATKYQNTSDAWAQLVNYAMKDSINLSKIPEEDKKILQDRIKAYLARLKWRTQGFYQVYNMSDPVVLKAKEVLEK</sequence>